<dbReference type="Proteomes" id="UP000030676">
    <property type="component" value="Unassembled WGS sequence"/>
</dbReference>
<sequence length="104" mass="11241">MSRSWSGSLRASVTPISFEALDACVPRGELAIEAPQAGGVDLPGSHWDRYNGAAAGRRTALSSIVALVVLWPKITNAAIAKHVHNQIKRQMSFLLFKPFEKAQA</sequence>
<name>X0HZM1_FUSOX</name>
<organism evidence="1">
    <name type="scientific">Fusarium oxysporum f. sp. conglutinans race 2 54008</name>
    <dbReference type="NCBI Taxonomy" id="1089457"/>
    <lineage>
        <taxon>Eukaryota</taxon>
        <taxon>Fungi</taxon>
        <taxon>Dikarya</taxon>
        <taxon>Ascomycota</taxon>
        <taxon>Pezizomycotina</taxon>
        <taxon>Sordariomycetes</taxon>
        <taxon>Hypocreomycetidae</taxon>
        <taxon>Hypocreales</taxon>
        <taxon>Nectriaceae</taxon>
        <taxon>Fusarium</taxon>
        <taxon>Fusarium oxysporum species complex</taxon>
    </lineage>
</organism>
<dbReference type="HOGENOM" id="CLU_2250313_0_0_1"/>
<evidence type="ECO:0000313" key="1">
    <source>
        <dbReference type="EMBL" id="EXL66544.1"/>
    </source>
</evidence>
<accession>X0HZM1</accession>
<gene>
    <name evidence="1" type="ORF">FOPG_17282</name>
</gene>
<reference evidence="1" key="1">
    <citation type="submission" date="2011-11" db="EMBL/GenBank/DDBJ databases">
        <title>The Genome Sequence of Fusarium oxysporum PHW808.</title>
        <authorList>
            <consortium name="The Broad Institute Genome Sequencing Platform"/>
            <person name="Ma L.-J."/>
            <person name="Gale L.R."/>
            <person name="Schwartz D.C."/>
            <person name="Zhou S."/>
            <person name="Corby-Kistler H."/>
            <person name="Young S.K."/>
            <person name="Zeng Q."/>
            <person name="Gargeya S."/>
            <person name="Fitzgerald M."/>
            <person name="Haas B."/>
            <person name="Abouelleil A."/>
            <person name="Alvarado L."/>
            <person name="Arachchi H.M."/>
            <person name="Berlin A."/>
            <person name="Brown A."/>
            <person name="Chapman S.B."/>
            <person name="Chen Z."/>
            <person name="Dunbar C."/>
            <person name="Freedman E."/>
            <person name="Gearin G."/>
            <person name="Goldberg J."/>
            <person name="Griggs A."/>
            <person name="Gujja S."/>
            <person name="Heiman D."/>
            <person name="Howarth C."/>
            <person name="Larson L."/>
            <person name="Lui A."/>
            <person name="MacDonald P.J.P."/>
            <person name="Montmayeur A."/>
            <person name="Murphy C."/>
            <person name="Neiman D."/>
            <person name="Pearson M."/>
            <person name="Priest M."/>
            <person name="Roberts A."/>
            <person name="Saif S."/>
            <person name="Shea T."/>
            <person name="Shenoy N."/>
            <person name="Sisk P."/>
            <person name="Stolte C."/>
            <person name="Sykes S."/>
            <person name="Wortman J."/>
            <person name="Nusbaum C."/>
            <person name="Birren B."/>
        </authorList>
    </citation>
    <scope>NUCLEOTIDE SEQUENCE [LARGE SCALE GENOMIC DNA]</scope>
    <source>
        <strain evidence="1">54008</strain>
    </source>
</reference>
<reference evidence="1" key="2">
    <citation type="submission" date="2012-05" db="EMBL/GenBank/DDBJ databases">
        <title>The Genome Annotation of Fusarium oxysporum PHW808.</title>
        <authorList>
            <consortium name="The Broad Institute Genomics Platform"/>
            <person name="Ma L.-J."/>
            <person name="Corby-Kistler H."/>
            <person name="Broz K."/>
            <person name="Gale L.R."/>
            <person name="Jonkers W."/>
            <person name="O'Donnell K."/>
            <person name="Ploetz R."/>
            <person name="Steinberg C."/>
            <person name="Schwartz D.C."/>
            <person name="VanEtten H."/>
            <person name="Zhou S."/>
            <person name="Young S.K."/>
            <person name="Zeng Q."/>
            <person name="Gargeya S."/>
            <person name="Fitzgerald M."/>
            <person name="Abouelleil A."/>
            <person name="Alvarado L."/>
            <person name="Chapman S.B."/>
            <person name="Gainer-Dewar J."/>
            <person name="Goldberg J."/>
            <person name="Griggs A."/>
            <person name="Gujja S."/>
            <person name="Hansen M."/>
            <person name="Howarth C."/>
            <person name="Imamovic A."/>
            <person name="Ireland A."/>
            <person name="Larimer J."/>
            <person name="McCowan C."/>
            <person name="Murphy C."/>
            <person name="Pearson M."/>
            <person name="Poon T.W."/>
            <person name="Priest M."/>
            <person name="Roberts A."/>
            <person name="Saif S."/>
            <person name="Shea T."/>
            <person name="Sykes S."/>
            <person name="Wortman J."/>
            <person name="Nusbaum C."/>
            <person name="Birren B."/>
        </authorList>
    </citation>
    <scope>NUCLEOTIDE SEQUENCE</scope>
    <source>
        <strain evidence="1">54008</strain>
    </source>
</reference>
<dbReference type="EMBL" id="JH659031">
    <property type="protein sequence ID" value="EXL66544.1"/>
    <property type="molecule type" value="Genomic_DNA"/>
</dbReference>
<proteinExistence type="predicted"/>
<protein>
    <submittedName>
        <fullName evidence="1">Uncharacterized protein</fullName>
    </submittedName>
</protein>
<dbReference type="AlphaFoldDB" id="X0HZM1"/>